<dbReference type="PROSITE" id="PS51385">
    <property type="entry name" value="YJEF_N"/>
    <property type="match status" value="1"/>
</dbReference>
<dbReference type="SUPFAM" id="SSF64153">
    <property type="entry name" value="YjeF N-terminal domain-like"/>
    <property type="match status" value="1"/>
</dbReference>
<comment type="catalytic activity">
    <reaction evidence="1 18 19">
        <text>(6R)-NADHX = (6S)-NADHX</text>
        <dbReference type="Rhea" id="RHEA:32215"/>
        <dbReference type="ChEBI" id="CHEBI:64074"/>
        <dbReference type="ChEBI" id="CHEBI:64075"/>
        <dbReference type="EC" id="5.1.99.6"/>
    </reaction>
</comment>
<dbReference type="InterPro" id="IPR029056">
    <property type="entry name" value="Ribokinase-like"/>
</dbReference>
<dbReference type="PANTHER" id="PTHR12592:SF0">
    <property type="entry name" value="ATP-DEPENDENT (S)-NAD(P)H-HYDRATE DEHYDRATASE"/>
    <property type="match status" value="1"/>
</dbReference>
<evidence type="ECO:0000256" key="7">
    <source>
        <dbReference type="ARBA" id="ARBA00022840"/>
    </source>
</evidence>
<evidence type="ECO:0000256" key="15">
    <source>
        <dbReference type="ARBA" id="ARBA00048238"/>
    </source>
</evidence>
<feature type="binding site" evidence="18">
    <location>
        <position position="159"/>
    </location>
    <ligand>
        <name>K(+)</name>
        <dbReference type="ChEBI" id="CHEBI:29103"/>
    </ligand>
</feature>
<name>A0ABU0I6C0_9HYPH</name>
<proteinExistence type="inferred from homology"/>
<dbReference type="PROSITE" id="PS01050">
    <property type="entry name" value="YJEF_C_2"/>
    <property type="match status" value="1"/>
</dbReference>
<feature type="binding site" evidence="18">
    <location>
        <begin position="62"/>
        <end position="66"/>
    </location>
    <ligand>
        <name>(6S)-NADPHX</name>
        <dbReference type="ChEBI" id="CHEBI:64076"/>
    </ligand>
</feature>
<comment type="catalytic activity">
    <reaction evidence="15 17 19">
        <text>(6S)-NADHX + ADP = AMP + phosphate + NADH + H(+)</text>
        <dbReference type="Rhea" id="RHEA:32223"/>
        <dbReference type="ChEBI" id="CHEBI:15378"/>
        <dbReference type="ChEBI" id="CHEBI:43474"/>
        <dbReference type="ChEBI" id="CHEBI:57945"/>
        <dbReference type="ChEBI" id="CHEBI:64074"/>
        <dbReference type="ChEBI" id="CHEBI:456215"/>
        <dbReference type="ChEBI" id="CHEBI:456216"/>
        <dbReference type="EC" id="4.2.1.136"/>
    </reaction>
</comment>
<dbReference type="NCBIfam" id="TIGR00196">
    <property type="entry name" value="yjeF_cterm"/>
    <property type="match status" value="1"/>
</dbReference>
<comment type="caution">
    <text evidence="18">Lacks conserved residue(s) required for the propagation of feature annotation.</text>
</comment>
<dbReference type="EC" id="5.1.99.6" evidence="19"/>
<feature type="binding site" evidence="18">
    <location>
        <position position="156"/>
    </location>
    <ligand>
        <name>(6S)-NADPHX</name>
        <dbReference type="ChEBI" id="CHEBI:64076"/>
    </ligand>
</feature>
<comment type="catalytic activity">
    <reaction evidence="2 18 19">
        <text>(6R)-NADPHX = (6S)-NADPHX</text>
        <dbReference type="Rhea" id="RHEA:32227"/>
        <dbReference type="ChEBI" id="CHEBI:64076"/>
        <dbReference type="ChEBI" id="CHEBI:64077"/>
        <dbReference type="EC" id="5.1.99.6"/>
    </reaction>
</comment>
<evidence type="ECO:0000256" key="14">
    <source>
        <dbReference type="ARBA" id="ARBA00025153"/>
    </source>
</evidence>
<dbReference type="Gene3D" id="3.40.1190.20">
    <property type="match status" value="1"/>
</dbReference>
<organism evidence="22 23">
    <name type="scientific">Rhizobium paknamense</name>
    <dbReference type="NCBI Taxonomy" id="1206817"/>
    <lineage>
        <taxon>Bacteria</taxon>
        <taxon>Pseudomonadati</taxon>
        <taxon>Pseudomonadota</taxon>
        <taxon>Alphaproteobacteria</taxon>
        <taxon>Hyphomicrobiales</taxon>
        <taxon>Rhizobiaceae</taxon>
        <taxon>Rhizobium/Agrobacterium group</taxon>
        <taxon>Rhizobium</taxon>
    </lineage>
</organism>
<keyword evidence="10 17" id="KW-0520">NAD</keyword>
<evidence type="ECO:0000256" key="2">
    <source>
        <dbReference type="ARBA" id="ARBA00000909"/>
    </source>
</evidence>
<keyword evidence="7 17" id="KW-0067">ATP-binding</keyword>
<dbReference type="CDD" id="cd01171">
    <property type="entry name" value="YXKO-related"/>
    <property type="match status" value="1"/>
</dbReference>
<comment type="similarity">
    <text evidence="18">Belongs to the NnrE/AIBP family.</text>
</comment>
<keyword evidence="12 17" id="KW-0456">Lyase</keyword>
<dbReference type="RefSeq" id="WP_307156004.1">
    <property type="nucleotide sequence ID" value="NZ_JAUSWH010000001.1"/>
</dbReference>
<keyword evidence="11 18" id="KW-0413">Isomerase</keyword>
<dbReference type="EMBL" id="JAUSWH010000001">
    <property type="protein sequence ID" value="MDQ0453766.1"/>
    <property type="molecule type" value="Genomic_DNA"/>
</dbReference>
<keyword evidence="9 18" id="KW-0630">Potassium</keyword>
<evidence type="ECO:0000256" key="10">
    <source>
        <dbReference type="ARBA" id="ARBA00023027"/>
    </source>
</evidence>
<dbReference type="InterPro" id="IPR017953">
    <property type="entry name" value="Carbohydrate_kinase_pred_CS"/>
</dbReference>
<feature type="binding site" evidence="17">
    <location>
        <position position="440"/>
    </location>
    <ligand>
        <name>(6S)-NADPHX</name>
        <dbReference type="ChEBI" id="CHEBI:64076"/>
    </ligand>
</feature>
<protein>
    <recommendedName>
        <fullName evidence="19">Bifunctional NAD(P)H-hydrate repair enzyme</fullName>
    </recommendedName>
    <alternativeName>
        <fullName evidence="19">Nicotinamide nucleotide repair protein</fullName>
    </alternativeName>
    <domain>
        <recommendedName>
            <fullName evidence="19">ADP-dependent (S)-NAD(P)H-hydrate dehydratase</fullName>
            <ecNumber evidence="19">4.2.1.136</ecNumber>
        </recommendedName>
        <alternativeName>
            <fullName evidence="19">ADP-dependent NAD(P)HX dehydratase</fullName>
        </alternativeName>
    </domain>
    <domain>
        <recommendedName>
            <fullName evidence="19">NAD(P)H-hydrate epimerase</fullName>
            <ecNumber evidence="19">5.1.99.6</ecNumber>
        </recommendedName>
    </domain>
</protein>
<dbReference type="GO" id="GO:0052856">
    <property type="term" value="F:NAD(P)HX epimerase activity"/>
    <property type="evidence" value="ECO:0007669"/>
    <property type="project" value="UniProtKB-EC"/>
</dbReference>
<feature type="binding site" evidence="17">
    <location>
        <begin position="410"/>
        <end position="414"/>
    </location>
    <ligand>
        <name>AMP</name>
        <dbReference type="ChEBI" id="CHEBI:456215"/>
    </ligand>
</feature>
<evidence type="ECO:0000256" key="11">
    <source>
        <dbReference type="ARBA" id="ARBA00023235"/>
    </source>
</evidence>
<feature type="domain" description="YjeF C-terminal" evidence="20">
    <location>
        <begin position="223"/>
        <end position="494"/>
    </location>
</feature>
<keyword evidence="13" id="KW-0511">Multifunctional enzyme</keyword>
<comment type="function">
    <text evidence="14 19">Bifunctional enzyme that catalyzes the epimerization of the S- and R-forms of NAD(P)HX and the dehydration of the S-form of NAD(P)HX at the expense of ADP, which is converted to AMP. This allows the repair of both epimers of NAD(P)HX, a damaged form of NAD(P)H that is a result of enzymatic or heat-dependent hydration.</text>
</comment>
<evidence type="ECO:0000313" key="23">
    <source>
        <dbReference type="Proteomes" id="UP001235269"/>
    </source>
</evidence>
<keyword evidence="23" id="KW-1185">Reference proteome</keyword>
<comment type="catalytic activity">
    <reaction evidence="16 17 19">
        <text>(6S)-NADPHX + ADP = AMP + phosphate + NADPH + H(+)</text>
        <dbReference type="Rhea" id="RHEA:32235"/>
        <dbReference type="ChEBI" id="CHEBI:15378"/>
        <dbReference type="ChEBI" id="CHEBI:43474"/>
        <dbReference type="ChEBI" id="CHEBI:57783"/>
        <dbReference type="ChEBI" id="CHEBI:64076"/>
        <dbReference type="ChEBI" id="CHEBI:456215"/>
        <dbReference type="ChEBI" id="CHEBI:456216"/>
        <dbReference type="EC" id="4.2.1.136"/>
    </reaction>
</comment>
<dbReference type="EC" id="4.2.1.136" evidence="19"/>
<evidence type="ECO:0000259" key="20">
    <source>
        <dbReference type="PROSITE" id="PS51383"/>
    </source>
</evidence>
<feature type="binding site" evidence="18">
    <location>
        <begin position="127"/>
        <end position="133"/>
    </location>
    <ligand>
        <name>(6S)-NADPHX</name>
        <dbReference type="ChEBI" id="CHEBI:64076"/>
    </ligand>
</feature>
<feature type="binding site" evidence="17">
    <location>
        <position position="258"/>
    </location>
    <ligand>
        <name>(6S)-NADPHX</name>
        <dbReference type="ChEBI" id="CHEBI:64076"/>
    </ligand>
</feature>
<comment type="similarity">
    <text evidence="4 19">In the C-terminal section; belongs to the NnrD/CARKD family.</text>
</comment>
<dbReference type="Pfam" id="PF03853">
    <property type="entry name" value="YjeF_N"/>
    <property type="match status" value="1"/>
</dbReference>
<evidence type="ECO:0000256" key="5">
    <source>
        <dbReference type="ARBA" id="ARBA00022723"/>
    </source>
</evidence>
<evidence type="ECO:0000256" key="6">
    <source>
        <dbReference type="ARBA" id="ARBA00022741"/>
    </source>
</evidence>
<dbReference type="PIRSF" id="PIRSF017184">
    <property type="entry name" value="Nnr"/>
    <property type="match status" value="1"/>
</dbReference>
<feature type="binding site" evidence="17">
    <location>
        <position position="439"/>
    </location>
    <ligand>
        <name>AMP</name>
        <dbReference type="ChEBI" id="CHEBI:456215"/>
    </ligand>
</feature>
<evidence type="ECO:0000256" key="9">
    <source>
        <dbReference type="ARBA" id="ARBA00022958"/>
    </source>
</evidence>
<comment type="caution">
    <text evidence="22">The sequence shown here is derived from an EMBL/GenBank/DDBJ whole genome shotgun (WGS) entry which is preliminary data.</text>
</comment>
<dbReference type="PANTHER" id="PTHR12592">
    <property type="entry name" value="ATP-DEPENDENT (S)-NAD(P)H-HYDRATE DEHYDRATASE FAMILY MEMBER"/>
    <property type="match status" value="1"/>
</dbReference>
<feature type="binding site" evidence="18">
    <location>
        <position position="123"/>
    </location>
    <ligand>
        <name>K(+)</name>
        <dbReference type="ChEBI" id="CHEBI:29103"/>
    </ligand>
</feature>
<dbReference type="InterPro" id="IPR036652">
    <property type="entry name" value="YjeF_N_dom_sf"/>
</dbReference>
<evidence type="ECO:0000256" key="8">
    <source>
        <dbReference type="ARBA" id="ARBA00022857"/>
    </source>
</evidence>
<evidence type="ECO:0000259" key="21">
    <source>
        <dbReference type="PROSITE" id="PS51385"/>
    </source>
</evidence>
<reference evidence="22 23" key="1">
    <citation type="submission" date="2023-07" db="EMBL/GenBank/DDBJ databases">
        <title>Genomic Encyclopedia of Type Strains, Phase IV (KMG-IV): sequencing the most valuable type-strain genomes for metagenomic binning, comparative biology and taxonomic classification.</title>
        <authorList>
            <person name="Goeker M."/>
        </authorList>
    </citation>
    <scope>NUCLEOTIDE SEQUENCE [LARGE SCALE GENOMIC DNA]</scope>
    <source>
        <strain evidence="22 23">DSM 100301</strain>
    </source>
</reference>
<comment type="cofactor">
    <cofactor evidence="17">
        <name>Mg(2+)</name>
        <dbReference type="ChEBI" id="CHEBI:18420"/>
    </cofactor>
</comment>
<evidence type="ECO:0000256" key="16">
    <source>
        <dbReference type="ARBA" id="ARBA00049209"/>
    </source>
</evidence>
<evidence type="ECO:0000313" key="22">
    <source>
        <dbReference type="EMBL" id="MDQ0453766.1"/>
    </source>
</evidence>
<dbReference type="InterPro" id="IPR004443">
    <property type="entry name" value="YjeF_N_dom"/>
</dbReference>
<evidence type="ECO:0000256" key="3">
    <source>
        <dbReference type="ARBA" id="ARBA00006001"/>
    </source>
</evidence>
<dbReference type="InterPro" id="IPR000631">
    <property type="entry name" value="CARKD"/>
</dbReference>
<dbReference type="Pfam" id="PF01256">
    <property type="entry name" value="Carb_kinase"/>
    <property type="match status" value="1"/>
</dbReference>
<accession>A0ABU0I6C0</accession>
<dbReference type="Proteomes" id="UP001235269">
    <property type="component" value="Unassembled WGS sequence"/>
</dbReference>
<evidence type="ECO:0000256" key="18">
    <source>
        <dbReference type="HAMAP-Rule" id="MF_01966"/>
    </source>
</evidence>
<feature type="domain" description="YjeF N-terminal" evidence="21">
    <location>
        <begin position="15"/>
        <end position="213"/>
    </location>
</feature>
<comment type="subunit">
    <text evidence="17">Homotetramer.</text>
</comment>
<feature type="binding site" evidence="17">
    <location>
        <position position="321"/>
    </location>
    <ligand>
        <name>(6S)-NADPHX</name>
        <dbReference type="ChEBI" id="CHEBI:64076"/>
    </ligand>
</feature>
<dbReference type="InterPro" id="IPR030677">
    <property type="entry name" value="Nnr"/>
</dbReference>
<dbReference type="NCBIfam" id="TIGR00197">
    <property type="entry name" value="yjeF_nterm"/>
    <property type="match status" value="1"/>
</dbReference>
<keyword evidence="8 17" id="KW-0521">NADP</keyword>
<feature type="binding site" evidence="17">
    <location>
        <position position="373"/>
    </location>
    <ligand>
        <name>(6S)-NADPHX</name>
        <dbReference type="ChEBI" id="CHEBI:64076"/>
    </ligand>
</feature>
<dbReference type="SUPFAM" id="SSF53613">
    <property type="entry name" value="Ribokinase-like"/>
    <property type="match status" value="1"/>
</dbReference>
<dbReference type="PROSITE" id="PS51383">
    <property type="entry name" value="YJEF_C_3"/>
    <property type="match status" value="1"/>
</dbReference>
<gene>
    <name evidence="18" type="primary">nnrE</name>
    <name evidence="17" type="synonym">nnrD</name>
    <name evidence="22" type="ORF">QO005_000081</name>
</gene>
<comment type="similarity">
    <text evidence="3 19">In the N-terminal section; belongs to the NnrE/AIBP family.</text>
</comment>
<feature type="binding site" evidence="18">
    <location>
        <position position="63"/>
    </location>
    <ligand>
        <name>K(+)</name>
        <dbReference type="ChEBI" id="CHEBI:29103"/>
    </ligand>
</feature>
<comment type="cofactor">
    <cofactor evidence="18 19">
        <name>K(+)</name>
        <dbReference type="ChEBI" id="CHEBI:29103"/>
    </cofactor>
    <text evidence="18 19">Binds 1 potassium ion per subunit.</text>
</comment>
<comment type="similarity">
    <text evidence="17">Belongs to the NnrD/CARKD family.</text>
</comment>
<evidence type="ECO:0000256" key="19">
    <source>
        <dbReference type="PIRNR" id="PIRNR017184"/>
    </source>
</evidence>
<dbReference type="HAMAP" id="MF_01965">
    <property type="entry name" value="NADHX_dehydratase"/>
    <property type="match status" value="1"/>
</dbReference>
<evidence type="ECO:0000256" key="17">
    <source>
        <dbReference type="HAMAP-Rule" id="MF_01965"/>
    </source>
</evidence>
<sequence>MRTKAFHFLLSPQAMARVDQAAASSGMDSYGLMQRAGEAVAAAALKRFPGALRYAVLCGPGNNGGDGYVAAAALHRAGAITNVFHLGEPERLKGDAARARLAWNGDSEPLSAYQPMEGDVVIDALFGAGLARAVDAAVARAVEAVEQAGCPVLAVDLPSGVDGLTGAVLGAAFQASHTVTFMAKKPGHLLLPGRTLCGTLEVFDIGIPMRLVAGEAGTLAENHPDLWRASLPRLSGASHKFRRGHLTVFSGPASATGAARLSAMAGLKAGAGLVTLAASGSALLVNANHTTAIMVKRLEGREDLDAYLADPRMAAFVLGPGFGVGDKARDFALALKERALVLDADGLTSFKEDPAALFGAFAGGQTRLVLTPHEGEFSRLFPDLAADESLGKVEKALTAAARAHAVLVCKGADSVIASPDGRAVINTNAPSSLATAGSGDVLAGIIGGLLAQGMPAFEAASAGVWLHGDAAARARTALTAEDLALNVQTQLSDKSSGSLDQSRLP</sequence>
<evidence type="ECO:0000256" key="4">
    <source>
        <dbReference type="ARBA" id="ARBA00009524"/>
    </source>
</evidence>
<keyword evidence="5 18" id="KW-0479">Metal-binding</keyword>
<comment type="function">
    <text evidence="18">Catalyzes the epimerization of the S- and R-forms of NAD(P)HX, a damaged form of NAD(P)H that is a result of enzymatic or heat-dependent hydration. This is a prerequisite for the S-specific NAD(P)H-hydrate dehydratase to allow the repair of both epimers of NAD(P)HX.</text>
</comment>
<evidence type="ECO:0000256" key="12">
    <source>
        <dbReference type="ARBA" id="ARBA00023239"/>
    </source>
</evidence>
<evidence type="ECO:0000256" key="13">
    <source>
        <dbReference type="ARBA" id="ARBA00023268"/>
    </source>
</evidence>
<dbReference type="Gene3D" id="3.40.50.10260">
    <property type="entry name" value="YjeF N-terminal domain"/>
    <property type="match status" value="1"/>
</dbReference>
<comment type="function">
    <text evidence="17">Catalyzes the dehydration of the S-form of NAD(P)HX at the expense of ADP, which is converted to AMP. Together with NAD(P)HX epimerase, which catalyzes the epimerization of the S- and R-forms, the enzyme allows the repair of both epimers of NAD(P)HX, a damaged form of NAD(P)H that is a result of enzymatic or heat-dependent hydration.</text>
</comment>
<evidence type="ECO:0000256" key="1">
    <source>
        <dbReference type="ARBA" id="ARBA00000013"/>
    </source>
</evidence>
<dbReference type="HAMAP" id="MF_01966">
    <property type="entry name" value="NADHX_epimerase"/>
    <property type="match status" value="1"/>
</dbReference>
<keyword evidence="6 17" id="KW-0547">Nucleotide-binding</keyword>